<accession>A7RGJ0</accession>
<dbReference type="SUPFAM" id="SSF48371">
    <property type="entry name" value="ARM repeat"/>
    <property type="match status" value="1"/>
</dbReference>
<dbReference type="EMBL" id="DS469509">
    <property type="protein sequence ID" value="EDO49532.1"/>
    <property type="molecule type" value="Genomic_DNA"/>
</dbReference>
<reference evidence="2 3" key="1">
    <citation type="journal article" date="2007" name="Science">
        <title>Sea anemone genome reveals ancestral eumetazoan gene repertoire and genomic organization.</title>
        <authorList>
            <person name="Putnam N.H."/>
            <person name="Srivastava M."/>
            <person name="Hellsten U."/>
            <person name="Dirks B."/>
            <person name="Chapman J."/>
            <person name="Salamov A."/>
            <person name="Terry A."/>
            <person name="Shapiro H."/>
            <person name="Lindquist E."/>
            <person name="Kapitonov V.V."/>
            <person name="Jurka J."/>
            <person name="Genikhovich G."/>
            <person name="Grigoriev I.V."/>
            <person name="Lucas S.M."/>
            <person name="Steele R.E."/>
            <person name="Finnerty J.R."/>
            <person name="Technau U."/>
            <person name="Martindale M.Q."/>
            <person name="Rokhsar D.S."/>
        </authorList>
    </citation>
    <scope>NUCLEOTIDE SEQUENCE [LARGE SCALE GENOMIC DNA]</scope>
    <source>
        <strain evidence="3">CH2 X CH6</strain>
    </source>
</reference>
<dbReference type="eggNOG" id="ENOG502SB1S">
    <property type="taxonomic scope" value="Eukaryota"/>
</dbReference>
<evidence type="ECO:0000313" key="2">
    <source>
        <dbReference type="EMBL" id="EDO49532.1"/>
    </source>
</evidence>
<evidence type="ECO:0000313" key="3">
    <source>
        <dbReference type="Proteomes" id="UP000001593"/>
    </source>
</evidence>
<dbReference type="PhylomeDB" id="A7RGJ0"/>
<name>A7RGJ0_NEMVE</name>
<dbReference type="InterPro" id="IPR006911">
    <property type="entry name" value="ARM-rpt_dom"/>
</dbReference>
<protein>
    <recommendedName>
        <fullName evidence="1">Armadillo repeat-containing domain-containing protein</fullName>
    </recommendedName>
</protein>
<feature type="domain" description="Armadillo repeat-containing" evidence="1">
    <location>
        <begin position="35"/>
        <end position="144"/>
    </location>
</feature>
<dbReference type="AlphaFoldDB" id="A7RGJ0"/>
<organism evidence="2 3">
    <name type="scientific">Nematostella vectensis</name>
    <name type="common">Starlet sea anemone</name>
    <dbReference type="NCBI Taxonomy" id="45351"/>
    <lineage>
        <taxon>Eukaryota</taxon>
        <taxon>Metazoa</taxon>
        <taxon>Cnidaria</taxon>
        <taxon>Anthozoa</taxon>
        <taxon>Hexacorallia</taxon>
        <taxon>Actiniaria</taxon>
        <taxon>Edwardsiidae</taxon>
        <taxon>Nematostella</taxon>
    </lineage>
</organism>
<dbReference type="Gene3D" id="1.25.10.10">
    <property type="entry name" value="Leucine-rich Repeat Variant"/>
    <property type="match status" value="1"/>
</dbReference>
<keyword evidence="3" id="KW-1185">Reference proteome</keyword>
<dbReference type="OMA" id="EVIRCHG"/>
<dbReference type="STRING" id="45351.A7RGJ0"/>
<dbReference type="InParanoid" id="A7RGJ0"/>
<dbReference type="InterPro" id="IPR016024">
    <property type="entry name" value="ARM-type_fold"/>
</dbReference>
<dbReference type="Pfam" id="PF04826">
    <property type="entry name" value="Arm_2"/>
    <property type="match status" value="1"/>
</dbReference>
<proteinExistence type="predicted"/>
<dbReference type="KEGG" id="nve:5521723"/>
<dbReference type="InterPro" id="IPR011989">
    <property type="entry name" value="ARM-like"/>
</dbReference>
<gene>
    <name evidence="2" type="ORF">NEMVEDRAFT_v1g196848</name>
</gene>
<dbReference type="OrthoDB" id="5872154at2759"/>
<sequence>MSMGTDFQRHRIVQEDFSAGRCLVESLRRGPKNLQVLVNGASLIANLAMGEQDQMSLRDCLEAMCQVTSSHSKHKDVQTHVSRALANFAQFHQNSSILIKCLPDIIKVHLMSGNEVIRCHGLRTVIYLLGQQTSQTVDMLSRQGGNDVLTAIGKFPGVTDSVQAALLKIVSPLTPP</sequence>
<dbReference type="HOGENOM" id="CLU_1526998_0_0_1"/>
<dbReference type="Proteomes" id="UP000001593">
    <property type="component" value="Unassembled WGS sequence"/>
</dbReference>
<evidence type="ECO:0000259" key="1">
    <source>
        <dbReference type="Pfam" id="PF04826"/>
    </source>
</evidence>